<dbReference type="InterPro" id="IPR010985">
    <property type="entry name" value="Ribbon_hlx_hlx"/>
</dbReference>
<feature type="domain" description="Antitoxin FitA-like ribbon-helix-helix" evidence="1">
    <location>
        <begin position="4"/>
        <end position="37"/>
    </location>
</feature>
<reference evidence="3" key="1">
    <citation type="submission" date="2016-10" db="EMBL/GenBank/DDBJ databases">
        <authorList>
            <person name="Varghese N."/>
            <person name="Submissions S."/>
        </authorList>
    </citation>
    <scope>NUCLEOTIDE SEQUENCE [LARGE SCALE GENOMIC DNA]</scope>
    <source>
        <strain evidence="3">DSM 46838</strain>
    </source>
</reference>
<dbReference type="AlphaFoldDB" id="A0A1I2B0E7"/>
<keyword evidence="3" id="KW-1185">Reference proteome</keyword>
<name>A0A1I2B0E7_9ACTN</name>
<organism evidence="2 3">
    <name type="scientific">Blastococcus tunisiensis</name>
    <dbReference type="NCBI Taxonomy" id="1798228"/>
    <lineage>
        <taxon>Bacteria</taxon>
        <taxon>Bacillati</taxon>
        <taxon>Actinomycetota</taxon>
        <taxon>Actinomycetes</taxon>
        <taxon>Geodermatophilales</taxon>
        <taxon>Geodermatophilaceae</taxon>
        <taxon>Blastococcus</taxon>
    </lineage>
</organism>
<protein>
    <recommendedName>
        <fullName evidence="1">Antitoxin FitA-like ribbon-helix-helix domain-containing protein</fullName>
    </recommendedName>
</protein>
<evidence type="ECO:0000313" key="3">
    <source>
        <dbReference type="Proteomes" id="UP000198589"/>
    </source>
</evidence>
<dbReference type="EMBL" id="FOND01000004">
    <property type="protein sequence ID" value="SFE49642.1"/>
    <property type="molecule type" value="Genomic_DNA"/>
</dbReference>
<dbReference type="SUPFAM" id="SSF47598">
    <property type="entry name" value="Ribbon-helix-helix"/>
    <property type="match status" value="1"/>
</dbReference>
<proteinExistence type="predicted"/>
<dbReference type="Pfam" id="PF22513">
    <property type="entry name" value="FitA-like_RHH"/>
    <property type="match status" value="1"/>
</dbReference>
<sequence length="78" mass="8819">MSVSMTIRDVPDETRGELAARAARAGMSLQEYVRAELVKLAEQPDPADFWDRARHRVLATGSRLPAEEILRARDADRR</sequence>
<dbReference type="InterPro" id="IPR053853">
    <property type="entry name" value="FitA-like_RHH"/>
</dbReference>
<dbReference type="OrthoDB" id="7107936at2"/>
<dbReference type="Proteomes" id="UP000198589">
    <property type="component" value="Unassembled WGS sequence"/>
</dbReference>
<evidence type="ECO:0000259" key="1">
    <source>
        <dbReference type="Pfam" id="PF22513"/>
    </source>
</evidence>
<dbReference type="RefSeq" id="WP_092195938.1">
    <property type="nucleotide sequence ID" value="NZ_FOND01000004.1"/>
</dbReference>
<dbReference type="STRING" id="1798228.SAMN05216574_10418"/>
<evidence type="ECO:0000313" key="2">
    <source>
        <dbReference type="EMBL" id="SFE49642.1"/>
    </source>
</evidence>
<gene>
    <name evidence="2" type="ORF">SAMN05216574_10418</name>
</gene>
<accession>A0A1I2B0E7</accession>
<dbReference type="GO" id="GO:0006355">
    <property type="term" value="P:regulation of DNA-templated transcription"/>
    <property type="evidence" value="ECO:0007669"/>
    <property type="project" value="InterPro"/>
</dbReference>